<reference evidence="8" key="1">
    <citation type="journal article" date="2021" name="Microb. Physiol.">
        <title>Proteogenomic Insights into the Physiology of Marine, Sulfate-Reducing, Filamentous Desulfonema limicola and Desulfonema magnum.</title>
        <authorList>
            <person name="Schnaars V."/>
            <person name="Wohlbrand L."/>
            <person name="Scheve S."/>
            <person name="Hinrichs C."/>
            <person name="Reinhardt R."/>
            <person name="Rabus R."/>
        </authorList>
    </citation>
    <scope>NUCLEOTIDE SEQUENCE</scope>
    <source>
        <strain evidence="8">4be13</strain>
    </source>
</reference>
<dbReference type="InterPro" id="IPR016098">
    <property type="entry name" value="CAP/MinC_C"/>
</dbReference>
<dbReference type="GO" id="GO:0000917">
    <property type="term" value="P:division septum assembly"/>
    <property type="evidence" value="ECO:0007669"/>
    <property type="project" value="UniProtKB-KW"/>
</dbReference>
<dbReference type="InterPro" id="IPR013033">
    <property type="entry name" value="MinC"/>
</dbReference>
<dbReference type="InterPro" id="IPR005526">
    <property type="entry name" value="Septum_form_inhib_MinC_C"/>
</dbReference>
<dbReference type="KEGG" id="dmm:dnm_082220"/>
<proteinExistence type="inferred from homology"/>
<comment type="subunit">
    <text evidence="6">Interacts with MinD and FtsZ.</text>
</comment>
<keyword evidence="2 6" id="KW-0132">Cell division</keyword>
<keyword evidence="3 6" id="KW-0717">Septation</keyword>
<dbReference type="Proteomes" id="UP000663722">
    <property type="component" value="Chromosome"/>
</dbReference>
<dbReference type="GO" id="GO:1901891">
    <property type="term" value="P:regulation of cell septum assembly"/>
    <property type="evidence" value="ECO:0007669"/>
    <property type="project" value="InterPro"/>
</dbReference>
<dbReference type="GO" id="GO:0000902">
    <property type="term" value="P:cell morphogenesis"/>
    <property type="evidence" value="ECO:0007669"/>
    <property type="project" value="InterPro"/>
</dbReference>
<dbReference type="PANTHER" id="PTHR34108:SF1">
    <property type="entry name" value="SEPTUM SITE-DETERMINING PROTEIN MINC"/>
    <property type="match status" value="1"/>
</dbReference>
<evidence type="ECO:0000256" key="3">
    <source>
        <dbReference type="ARBA" id="ARBA00023210"/>
    </source>
</evidence>
<evidence type="ECO:0000256" key="5">
    <source>
        <dbReference type="ARBA" id="ARBA00025606"/>
    </source>
</evidence>
<evidence type="ECO:0000313" key="8">
    <source>
        <dbReference type="EMBL" id="QTA92146.1"/>
    </source>
</evidence>
<name>A0A975BUS8_9BACT</name>
<comment type="similarity">
    <text evidence="1 6">Belongs to the MinC family.</text>
</comment>
<keyword evidence="4 6" id="KW-0131">Cell cycle</keyword>
<evidence type="ECO:0000256" key="2">
    <source>
        <dbReference type="ARBA" id="ARBA00022618"/>
    </source>
</evidence>
<evidence type="ECO:0000313" key="9">
    <source>
        <dbReference type="Proteomes" id="UP000663722"/>
    </source>
</evidence>
<dbReference type="EMBL" id="CP061800">
    <property type="protein sequence ID" value="QTA92146.1"/>
    <property type="molecule type" value="Genomic_DNA"/>
</dbReference>
<organism evidence="8 9">
    <name type="scientific">Desulfonema magnum</name>
    <dbReference type="NCBI Taxonomy" id="45655"/>
    <lineage>
        <taxon>Bacteria</taxon>
        <taxon>Pseudomonadati</taxon>
        <taxon>Thermodesulfobacteriota</taxon>
        <taxon>Desulfobacteria</taxon>
        <taxon>Desulfobacterales</taxon>
        <taxon>Desulfococcaceae</taxon>
        <taxon>Desulfonema</taxon>
    </lineage>
</organism>
<dbReference type="InterPro" id="IPR036145">
    <property type="entry name" value="MinC_C_sf"/>
</dbReference>
<dbReference type="SUPFAM" id="SSF63848">
    <property type="entry name" value="Cell-division inhibitor MinC, C-terminal domain"/>
    <property type="match status" value="1"/>
</dbReference>
<dbReference type="AlphaFoldDB" id="A0A975BUS8"/>
<dbReference type="Gene3D" id="2.160.20.70">
    <property type="match status" value="1"/>
</dbReference>
<comment type="function">
    <text evidence="5 6">Cell division inhibitor that blocks the formation of polar Z ring septums. Rapidly oscillates between the poles of the cell to destabilize FtsZ filaments that have formed before they mature into polar Z rings. Prevents FtsZ polymerization.</text>
</comment>
<feature type="domain" description="Septum formation inhibitor MinC C-terminal" evidence="7">
    <location>
        <begin position="116"/>
        <end position="213"/>
    </location>
</feature>
<sequence>MKKMNQDKTPVRIKGMGNSLCITLDPSQPIDYLQKELHRLFKRMKHLAVNAKVILDVGELEGHEELVEKLGKFLKETFAVGSVSRPPVKQLPSEERRRKQDMECSWGRYHSDVLMLTGRVRAGQKVTAKNHLLILGDVNPGAEVLAGGDIFIMGTLRGTAIAGQPDNEEVIVLALDFQPIQIQIGKIVAAGLPPSPEKLAEFAHVENGTIVVEDYLEADPFGRLPWPQVR</sequence>
<keyword evidence="9" id="KW-1185">Reference proteome</keyword>
<accession>A0A975BUS8</accession>
<evidence type="ECO:0000256" key="1">
    <source>
        <dbReference type="ARBA" id="ARBA00006291"/>
    </source>
</evidence>
<dbReference type="PANTHER" id="PTHR34108">
    <property type="entry name" value="SEPTUM SITE-DETERMINING PROTEIN MINC"/>
    <property type="match status" value="1"/>
</dbReference>
<gene>
    <name evidence="6 8" type="primary">minC</name>
    <name evidence="8" type="ORF">dnm_082220</name>
</gene>
<evidence type="ECO:0000256" key="6">
    <source>
        <dbReference type="HAMAP-Rule" id="MF_00267"/>
    </source>
</evidence>
<dbReference type="Pfam" id="PF03775">
    <property type="entry name" value="MinC_C"/>
    <property type="match status" value="1"/>
</dbReference>
<protein>
    <recommendedName>
        <fullName evidence="6">Probable septum site-determining protein MinC</fullName>
    </recommendedName>
</protein>
<evidence type="ECO:0000256" key="4">
    <source>
        <dbReference type="ARBA" id="ARBA00023306"/>
    </source>
</evidence>
<dbReference type="HAMAP" id="MF_00267">
    <property type="entry name" value="MinC"/>
    <property type="match status" value="1"/>
</dbReference>
<evidence type="ECO:0000259" key="7">
    <source>
        <dbReference type="Pfam" id="PF03775"/>
    </source>
</evidence>